<feature type="region of interest" description="Disordered" evidence="1">
    <location>
        <begin position="386"/>
        <end position="472"/>
    </location>
</feature>
<dbReference type="AlphaFoldDB" id="A0A9Q3GK53"/>
<dbReference type="OrthoDB" id="2414509at2759"/>
<dbReference type="PANTHER" id="PTHR33246">
    <property type="entry name" value="CCHC-TYPE DOMAIN-CONTAINING PROTEIN"/>
    <property type="match status" value="1"/>
</dbReference>
<keyword evidence="3" id="KW-1185">Reference proteome</keyword>
<accession>A0A9Q3GK53</accession>
<feature type="region of interest" description="Disordered" evidence="1">
    <location>
        <begin position="152"/>
        <end position="239"/>
    </location>
</feature>
<dbReference type="Proteomes" id="UP000765509">
    <property type="component" value="Unassembled WGS sequence"/>
</dbReference>
<feature type="compositionally biased region" description="Basic and acidic residues" evidence="1">
    <location>
        <begin position="414"/>
        <end position="428"/>
    </location>
</feature>
<proteinExistence type="predicted"/>
<sequence>MRRRTDPILRPSSIRVNHGLALTSCSMVQALYFSTASVLFHCPGSPAPRHLPPPIKFKILLFFSSMSNRDWFISPLSRPGFGILNDNSDSQQPIPQPLGPKQAIYLNNLRYREPHTNVAAHDSSLIGMPAPETPTCTSRTIQMDNLYGFTNLPNDGDDLSQHHQDEHPQNSINLHDVTGGVNHFNSKEVMSQLNSSQPDASRPNLKKKRRTKKEMQEALSIQKSDCTKDGGKRKKSFDRNPPFVLTDFENICTYLECEDNYNDLFGDGKKTAWGKKKHTRGQAFKRLAMFLNVNHVEGTLNLSGRNAEQRWRTYKQRFMDTWRFLNSTGAGISSHTQGHLQEEIALQCPCFERMAAIFSCKANVCGPNVSDTTAILGPAAFVPSEDGVLSEDENSDNVSLTQSDIEDSSGHISKKGDSIDDSNGKDDIQSPAHHSGESEGPTEPRFIEIPNREGSARLRRPSGRAGAKDKENLEANGKLADRLVSKKAPSILGVIERQLETHDKQMVLQMRNTLQYNYDHDQKVDNAKMMEMKETKEIRMIEINFQRETQQAQWEKEAEHMKRKEEIQFAEMELKREDMHRSQRERDEELALRKNEITQREKRLENEMIMNAELRKTELAHNDRRLAHEIETSGRAGRLDAIIRLHKEGFSPQQIEEFLKLI</sequence>
<evidence type="ECO:0000313" key="2">
    <source>
        <dbReference type="EMBL" id="MBW0469960.1"/>
    </source>
</evidence>
<gene>
    <name evidence="2" type="ORF">O181_009675</name>
</gene>
<organism evidence="2 3">
    <name type="scientific">Austropuccinia psidii MF-1</name>
    <dbReference type="NCBI Taxonomy" id="1389203"/>
    <lineage>
        <taxon>Eukaryota</taxon>
        <taxon>Fungi</taxon>
        <taxon>Dikarya</taxon>
        <taxon>Basidiomycota</taxon>
        <taxon>Pucciniomycotina</taxon>
        <taxon>Pucciniomycetes</taxon>
        <taxon>Pucciniales</taxon>
        <taxon>Sphaerophragmiaceae</taxon>
        <taxon>Austropuccinia</taxon>
    </lineage>
</organism>
<dbReference type="PANTHER" id="PTHR33246:SF51">
    <property type="entry name" value="MYB_SANT-LIKE DOMAIN-CONTAINING PROTEIN"/>
    <property type="match status" value="1"/>
</dbReference>
<dbReference type="EMBL" id="AVOT02002323">
    <property type="protein sequence ID" value="MBW0469960.1"/>
    <property type="molecule type" value="Genomic_DNA"/>
</dbReference>
<feature type="compositionally biased region" description="Basic and acidic residues" evidence="1">
    <location>
        <begin position="159"/>
        <end position="168"/>
    </location>
</feature>
<protein>
    <submittedName>
        <fullName evidence="2">Uncharacterized protein</fullName>
    </submittedName>
</protein>
<name>A0A9Q3GK53_9BASI</name>
<reference evidence="2" key="1">
    <citation type="submission" date="2021-03" db="EMBL/GenBank/DDBJ databases">
        <title>Draft genome sequence of rust myrtle Austropuccinia psidii MF-1, a brazilian biotype.</title>
        <authorList>
            <person name="Quecine M.C."/>
            <person name="Pachon D.M.R."/>
            <person name="Bonatelli M.L."/>
            <person name="Correr F.H."/>
            <person name="Franceschini L.M."/>
            <person name="Leite T.F."/>
            <person name="Margarido G.R.A."/>
            <person name="Almeida C.A."/>
            <person name="Ferrarezi J.A."/>
            <person name="Labate C.A."/>
        </authorList>
    </citation>
    <scope>NUCLEOTIDE SEQUENCE</scope>
    <source>
        <strain evidence="2">MF-1</strain>
    </source>
</reference>
<evidence type="ECO:0000256" key="1">
    <source>
        <dbReference type="SAM" id="MobiDB-lite"/>
    </source>
</evidence>
<comment type="caution">
    <text evidence="2">The sequence shown here is derived from an EMBL/GenBank/DDBJ whole genome shotgun (WGS) entry which is preliminary data.</text>
</comment>
<feature type="compositionally biased region" description="Polar residues" evidence="1">
    <location>
        <begin position="188"/>
        <end position="199"/>
    </location>
</feature>
<evidence type="ECO:0000313" key="3">
    <source>
        <dbReference type="Proteomes" id="UP000765509"/>
    </source>
</evidence>